<comment type="catalytic activity">
    <reaction evidence="5">
        <text>ATP + H2O = ADP + phosphate + H(+)</text>
        <dbReference type="Rhea" id="RHEA:13065"/>
        <dbReference type="ChEBI" id="CHEBI:15377"/>
        <dbReference type="ChEBI" id="CHEBI:15378"/>
        <dbReference type="ChEBI" id="CHEBI:30616"/>
        <dbReference type="ChEBI" id="CHEBI:43474"/>
        <dbReference type="ChEBI" id="CHEBI:456216"/>
        <dbReference type="EC" id="3.6.4.13"/>
    </reaction>
</comment>
<dbReference type="GO" id="GO:0003723">
    <property type="term" value="F:RNA binding"/>
    <property type="evidence" value="ECO:0007669"/>
    <property type="project" value="UniProtKB-UniRule"/>
</dbReference>
<evidence type="ECO:0000256" key="2">
    <source>
        <dbReference type="ARBA" id="ARBA00022801"/>
    </source>
</evidence>
<dbReference type="PROSITE" id="PS51194">
    <property type="entry name" value="HELICASE_CTER"/>
    <property type="match status" value="1"/>
</dbReference>
<dbReference type="GO" id="GO:0005524">
    <property type="term" value="F:ATP binding"/>
    <property type="evidence" value="ECO:0007669"/>
    <property type="project" value="UniProtKB-UniRule"/>
</dbReference>
<comment type="domain">
    <text evidence="5">The Q motif is unique to and characteristic of the DEAD box family of RNA helicases and controls ATP binding and hydrolysis.</text>
</comment>
<dbReference type="Pfam" id="PF00270">
    <property type="entry name" value="DEAD"/>
    <property type="match status" value="1"/>
</dbReference>
<evidence type="ECO:0000259" key="8">
    <source>
        <dbReference type="PROSITE" id="PS51194"/>
    </source>
</evidence>
<sequence length="742" mass="84021">MWRKSVPLYFVKPTFFLLENKKSSPKWTNVLDEINHRYHPYTPKNTQHEKENEFIKQLVRSAVEEPLGEPSSAPPHDEKKIPSTPDKKEENPFSLCYTTHVVDKHGMPVVKPQHTTGTPQTFTELLALCPPTMKQQMETFLQRHPHLVHLSPVQQNCFYYTMEERDVLCVAPTAVGKTLAYVLPTLLQLSSRRQDDHQPIKRSSIEKLLHHASPGMELCPYCELNMHESPFCPLTGLPHRPAAGEDTEEKSVPLQRLSEAPTHGVTPSVLVLLPTAQLTLQTYHLFRQLRGEFRVEYLIRAKTEEEQKRHLRLFADTPDGKGVDILCTTPETILPALYKRKLSLKHLQTLILDEVDDLISTNHFEKVKIILGAIPKAHLAGNPHAGQMRRPQRLLFGASLPPVAYQMIREKFLLPSHRFILCETKTDRLGYQPTAASLVPSDPQTNVAATAASTGIPSIRPSLKHHVLLVGRVEKMHKLVSLFEEGKINGPVIIFCNSRNNVGYVKTKLEEMLNHSRRRSAKKGKGGEEEDAVHSRLHQSKAYNITTITSRSSSTAQDGVLKLFAKGISNALVCTDLLSRGMDFKGVSYVVNYDMPISMDVYIHRAGRCGRGGGALNYWIRKEQKKTLEGEERTAVPQHDYTQGYVYTFFQPENLKLAKPFVSYLRQHKQFIPPKLVEMSKYSFPDILAKHAPLQHAPTRPYRKDDPQRSTSVFSGTVLNQKGGRYGGYQEAGLTGKNYRPQ</sequence>
<dbReference type="Gene3D" id="3.40.50.300">
    <property type="entry name" value="P-loop containing nucleotide triphosphate hydrolases"/>
    <property type="match status" value="2"/>
</dbReference>
<dbReference type="SMART" id="SM00490">
    <property type="entry name" value="HELICc"/>
    <property type="match status" value="1"/>
</dbReference>
<dbReference type="SUPFAM" id="SSF52540">
    <property type="entry name" value="P-loop containing nucleoside triphosphate hydrolases"/>
    <property type="match status" value="1"/>
</dbReference>
<keyword evidence="1 5" id="KW-0547">Nucleotide-binding</keyword>
<feature type="compositionally biased region" description="Polar residues" evidence="6">
    <location>
        <begin position="709"/>
        <end position="720"/>
    </location>
</feature>
<keyword evidence="5 9" id="KW-0347">Helicase</keyword>
<evidence type="ECO:0000256" key="4">
    <source>
        <dbReference type="ARBA" id="ARBA00022884"/>
    </source>
</evidence>
<reference evidence="9 10" key="1">
    <citation type="submission" date="2020-08" db="EMBL/GenBank/DDBJ databases">
        <authorList>
            <person name="Newling K."/>
            <person name="Davey J."/>
            <person name="Forrester S."/>
        </authorList>
    </citation>
    <scope>NUCLEOTIDE SEQUENCE [LARGE SCALE GENOMIC DNA]</scope>
    <source>
        <strain evidence="10">Crithidia deanei Carvalho (ATCC PRA-265)</strain>
    </source>
</reference>
<feature type="compositionally biased region" description="Basic residues" evidence="6">
    <location>
        <begin position="515"/>
        <end position="524"/>
    </location>
</feature>
<evidence type="ECO:0000313" key="10">
    <source>
        <dbReference type="Proteomes" id="UP000515908"/>
    </source>
</evidence>
<keyword evidence="10" id="KW-1185">Reference proteome</keyword>
<protein>
    <recommendedName>
        <fullName evidence="5">ATP-dependent RNA helicase</fullName>
        <ecNumber evidence="5">3.6.4.13</ecNumber>
    </recommendedName>
</protein>
<feature type="region of interest" description="Disordered" evidence="6">
    <location>
        <begin position="515"/>
        <end position="536"/>
    </location>
</feature>
<keyword evidence="2 5" id="KW-0378">Hydrolase</keyword>
<dbReference type="InterPro" id="IPR014001">
    <property type="entry name" value="Helicase_ATP-bd"/>
</dbReference>
<dbReference type="SMART" id="SM00487">
    <property type="entry name" value="DEXDc"/>
    <property type="match status" value="1"/>
</dbReference>
<dbReference type="Pfam" id="PF00271">
    <property type="entry name" value="Helicase_C"/>
    <property type="match status" value="1"/>
</dbReference>
<dbReference type="VEuPathDB" id="TriTrypDB:ADEAN_000182200"/>
<feature type="compositionally biased region" description="Basic and acidic residues" evidence="6">
    <location>
        <begin position="75"/>
        <end position="91"/>
    </location>
</feature>
<keyword evidence="3 5" id="KW-0067">ATP-binding</keyword>
<accession>A0A7G2C6E9</accession>
<dbReference type="EC" id="3.6.4.13" evidence="5"/>
<dbReference type="EMBL" id="LR877147">
    <property type="protein sequence ID" value="CAD2214377.1"/>
    <property type="molecule type" value="Genomic_DNA"/>
</dbReference>
<dbReference type="InterPro" id="IPR011545">
    <property type="entry name" value="DEAD/DEAH_box_helicase_dom"/>
</dbReference>
<dbReference type="CDD" id="cd18787">
    <property type="entry name" value="SF2_C_DEAD"/>
    <property type="match status" value="1"/>
</dbReference>
<comment type="similarity">
    <text evidence="5">Belongs to the DEAD box helicase family.</text>
</comment>
<organism evidence="9 10">
    <name type="scientific">Angomonas deanei</name>
    <dbReference type="NCBI Taxonomy" id="59799"/>
    <lineage>
        <taxon>Eukaryota</taxon>
        <taxon>Discoba</taxon>
        <taxon>Euglenozoa</taxon>
        <taxon>Kinetoplastea</taxon>
        <taxon>Metakinetoplastina</taxon>
        <taxon>Trypanosomatida</taxon>
        <taxon>Trypanosomatidae</taxon>
        <taxon>Strigomonadinae</taxon>
        <taxon>Angomonas</taxon>
    </lineage>
</organism>
<evidence type="ECO:0000313" key="9">
    <source>
        <dbReference type="EMBL" id="CAD2214377.1"/>
    </source>
</evidence>
<evidence type="ECO:0000256" key="3">
    <source>
        <dbReference type="ARBA" id="ARBA00022840"/>
    </source>
</evidence>
<dbReference type="AlphaFoldDB" id="A0A7G2C6E9"/>
<evidence type="ECO:0000256" key="6">
    <source>
        <dbReference type="SAM" id="MobiDB-lite"/>
    </source>
</evidence>
<dbReference type="PROSITE" id="PS51192">
    <property type="entry name" value="HELICASE_ATP_BIND_1"/>
    <property type="match status" value="1"/>
</dbReference>
<dbReference type="InterPro" id="IPR001650">
    <property type="entry name" value="Helicase_C-like"/>
</dbReference>
<feature type="domain" description="Helicase ATP-binding" evidence="7">
    <location>
        <begin position="158"/>
        <end position="418"/>
    </location>
</feature>
<feature type="domain" description="Helicase C-terminal" evidence="8">
    <location>
        <begin position="478"/>
        <end position="680"/>
    </location>
</feature>
<keyword evidence="4 5" id="KW-0694">RNA-binding</keyword>
<proteinExistence type="inferred from homology"/>
<dbReference type="PANTHER" id="PTHR24031">
    <property type="entry name" value="RNA HELICASE"/>
    <property type="match status" value="1"/>
</dbReference>
<feature type="region of interest" description="Disordered" evidence="6">
    <location>
        <begin position="64"/>
        <end position="91"/>
    </location>
</feature>
<evidence type="ECO:0000259" key="7">
    <source>
        <dbReference type="PROSITE" id="PS51192"/>
    </source>
</evidence>
<dbReference type="GO" id="GO:0016787">
    <property type="term" value="F:hydrolase activity"/>
    <property type="evidence" value="ECO:0007669"/>
    <property type="project" value="UniProtKB-KW"/>
</dbReference>
<dbReference type="InterPro" id="IPR027417">
    <property type="entry name" value="P-loop_NTPase"/>
</dbReference>
<gene>
    <name evidence="9" type="ORF">ADEAN_000182200</name>
</gene>
<feature type="region of interest" description="Disordered" evidence="6">
    <location>
        <begin position="695"/>
        <end position="742"/>
    </location>
</feature>
<name>A0A7G2C6E9_9TRYP</name>
<evidence type="ECO:0000256" key="5">
    <source>
        <dbReference type="RuleBase" id="RU365068"/>
    </source>
</evidence>
<dbReference type="Proteomes" id="UP000515908">
    <property type="component" value="Chromosome 03"/>
</dbReference>
<comment type="function">
    <text evidence="5">RNA helicase.</text>
</comment>
<evidence type="ECO:0000256" key="1">
    <source>
        <dbReference type="ARBA" id="ARBA00022741"/>
    </source>
</evidence>
<dbReference type="GO" id="GO:0003724">
    <property type="term" value="F:RNA helicase activity"/>
    <property type="evidence" value="ECO:0007669"/>
    <property type="project" value="UniProtKB-EC"/>
</dbReference>